<comment type="caution">
    <text evidence="1">The sequence shown here is derived from an EMBL/GenBank/DDBJ whole genome shotgun (WGS) entry which is preliminary data.</text>
</comment>
<sequence length="794" mass="87601">MQFTASTARFYFFLEVALEYIKHKRYRWLLLITVFLSGCFTVDKKEVDIEKEDGGQAVIDVVLTDRPSNRVVLDIVSDLPDEVTVSRAQLTFTSSNWNTPQTVTLTAIDDDTVDNDTAKIKVSVNRRLSDFSFGFAQDRLVNVTVVNDDLADVRLSKTAMTIPENAGAGEFTAVLTAQPKSDVIVDVESNDVDEATVTPSQITFSPSNWNTPQALSVFGIDDDKTTTDTATVSVSVNPLSDGGFVEIPVKSVLVTLENDDDGEQPKAIKVDPAQPPEQLVVTLPGRNDYFKLHKTSQRGPDFEVVRVRSDGTKEALDAGEVRTYTGYSPTAPEILMAATLLHNGDLRYQLFRGVNDDIIGNPSSAAREDDYDASRPTNVTFWDRMPAPPITILQPMGTLTDPAPSPYKLADLSLILDASRWTNLGFQKDRSIIEKTETSINFTDALYLRDMSWRHPIDKVLIYETFPASGTNEWTKTKTRVDSLFPGNISDHYATIGQVGGGLAFVCNTHSISAVYNSFDAGYAEFWHVFRHEIGHNHGSGHYTGGAPEGATIMSGNSIPLSKISGPESDVMKGCASWKFKDAYRDGQAPSHPVPPYAKFDKVLIKGSEREIVLDVLSNDIDANNDKIGILDFVTSTRNGTIRFEPADSASGRDKLVYTVDSVLAIGEKDRFTYRIIDANGQISTGQIEIQRYPESITLSTNADLNNIASNAEEVAKLYDYYREVKFVTSNGNWASNIRLPSGDRLEGRDFLLTVNSAYAVNLHVNGEVKTYFRGQTISGTYGNGAWKLFEIAF</sequence>
<dbReference type="AlphaFoldDB" id="A0A4Q0YT40"/>
<organism evidence="1 2">
    <name type="scientific">Veronia nyctiphanis</name>
    <dbReference type="NCBI Taxonomy" id="1278244"/>
    <lineage>
        <taxon>Bacteria</taxon>
        <taxon>Pseudomonadati</taxon>
        <taxon>Pseudomonadota</taxon>
        <taxon>Gammaproteobacteria</taxon>
        <taxon>Vibrionales</taxon>
        <taxon>Vibrionaceae</taxon>
        <taxon>Veronia</taxon>
    </lineage>
</organism>
<keyword evidence="2" id="KW-1185">Reference proteome</keyword>
<evidence type="ECO:0000313" key="2">
    <source>
        <dbReference type="Proteomes" id="UP000290287"/>
    </source>
</evidence>
<proteinExistence type="predicted"/>
<reference evidence="1 2" key="1">
    <citation type="submission" date="2017-10" db="EMBL/GenBank/DDBJ databases">
        <title>Nyctiphanis sp. nov., isolated from the stomach of the euphausiid Nyctiphanes simplex (Hansen, 1911) in the Gulf of California.</title>
        <authorList>
            <person name="Gomez-Gil B."/>
            <person name="Aguilar-Mendez M."/>
            <person name="Lopez-Cortes A."/>
            <person name="Gomez-Gutierrez J."/>
            <person name="Roque A."/>
            <person name="Lang E."/>
            <person name="Gonzalez-Castillo A."/>
        </authorList>
    </citation>
    <scope>NUCLEOTIDE SEQUENCE [LARGE SCALE GENOMIC DNA]</scope>
    <source>
        <strain evidence="1 2">CAIM 600</strain>
    </source>
</reference>
<dbReference type="SUPFAM" id="SSF55486">
    <property type="entry name" value="Metalloproteases ('zincins'), catalytic domain"/>
    <property type="match status" value="1"/>
</dbReference>
<dbReference type="Pfam" id="PF17963">
    <property type="entry name" value="Big_9"/>
    <property type="match status" value="1"/>
</dbReference>
<dbReference type="Proteomes" id="UP000290287">
    <property type="component" value="Unassembled WGS sequence"/>
</dbReference>
<accession>A0A4Q0YT40</accession>
<dbReference type="EMBL" id="PEIB01000002">
    <property type="protein sequence ID" value="RXJ74412.1"/>
    <property type="molecule type" value="Genomic_DNA"/>
</dbReference>
<name>A0A4Q0YT40_9GAMM</name>
<protein>
    <submittedName>
        <fullName evidence="1">Uncharacterized protein</fullName>
    </submittedName>
</protein>
<dbReference type="Gene3D" id="2.60.120.1230">
    <property type="match status" value="1"/>
</dbReference>
<evidence type="ECO:0000313" key="1">
    <source>
        <dbReference type="EMBL" id="RXJ74412.1"/>
    </source>
</evidence>
<gene>
    <name evidence="1" type="ORF">CS022_02045</name>
</gene>